<dbReference type="InterPro" id="IPR037523">
    <property type="entry name" value="VOC_core"/>
</dbReference>
<evidence type="ECO:0000256" key="1">
    <source>
        <dbReference type="ARBA" id="ARBA00022723"/>
    </source>
</evidence>
<dbReference type="InterPro" id="IPR029068">
    <property type="entry name" value="Glyas_Bleomycin-R_OHBP_Dase"/>
</dbReference>
<protein>
    <submittedName>
        <fullName evidence="3">Glyoxalase/Bleomycin resistance protein/Dihydroxybiphenyl dioxygenase</fullName>
    </submittedName>
</protein>
<dbReference type="RefSeq" id="XP_033377812.1">
    <property type="nucleotide sequence ID" value="XM_033526247.1"/>
</dbReference>
<reference evidence="3" key="1">
    <citation type="journal article" date="2020" name="Stud. Mycol.">
        <title>101 Dothideomycetes genomes: a test case for predicting lifestyles and emergence of pathogens.</title>
        <authorList>
            <person name="Haridas S."/>
            <person name="Albert R."/>
            <person name="Binder M."/>
            <person name="Bloem J."/>
            <person name="Labutti K."/>
            <person name="Salamov A."/>
            <person name="Andreopoulos B."/>
            <person name="Baker S."/>
            <person name="Barry K."/>
            <person name="Bills G."/>
            <person name="Bluhm B."/>
            <person name="Cannon C."/>
            <person name="Castanera R."/>
            <person name="Culley D."/>
            <person name="Daum C."/>
            <person name="Ezra D."/>
            <person name="Gonzalez J."/>
            <person name="Henrissat B."/>
            <person name="Kuo A."/>
            <person name="Liang C."/>
            <person name="Lipzen A."/>
            <person name="Lutzoni F."/>
            <person name="Magnuson J."/>
            <person name="Mondo S."/>
            <person name="Nolan M."/>
            <person name="Ohm R."/>
            <person name="Pangilinan J."/>
            <person name="Park H.-J."/>
            <person name="Ramirez L."/>
            <person name="Alfaro M."/>
            <person name="Sun H."/>
            <person name="Tritt A."/>
            <person name="Yoshinaga Y."/>
            <person name="Zwiers L.-H."/>
            <person name="Turgeon B."/>
            <person name="Goodwin S."/>
            <person name="Spatafora J."/>
            <person name="Crous P."/>
            <person name="Grigoriev I."/>
        </authorList>
    </citation>
    <scope>NUCLEOTIDE SEQUENCE</scope>
    <source>
        <strain evidence="3">CBS 175.79</strain>
    </source>
</reference>
<dbReference type="GO" id="GO:0005739">
    <property type="term" value="C:mitochondrion"/>
    <property type="evidence" value="ECO:0007669"/>
    <property type="project" value="TreeGrafter"/>
</dbReference>
<name>A0A6A5X961_9PLEO</name>
<sequence length="333" mass="37952">MNGTLPKIQLIRLLYTHYQHVNLGAANKFFIDFGLKVVQEDEEKIFYRGFGENPFVYIAEKSPGDSKTFVCGGWLVQSKADLERASKLATGSAIQKFEGPGGGHFVDLLDPNGVKIRLHFGITMRLEDEVRSEMPKAVMMNSWVDKPRKGEFQRFDRGPSNVHKLGHYGLVVDKSKFEATVDFYISTFTFAKTDSLFDEKTDKDMMTFMHIDRGTEFSDHHSFFIQSPPEPVPFARPHHSSFEIDSMDSQVMGHYYLQEEGWTNCWGIGRHLLGSQIFDYWFDPSGNIVEHYSDGDLVNSKTIYSREVAAPNTMAVWGPNVSLAFLTTRMEDL</sequence>
<dbReference type="GO" id="GO:0046872">
    <property type="term" value="F:metal ion binding"/>
    <property type="evidence" value="ECO:0007669"/>
    <property type="project" value="UniProtKB-KW"/>
</dbReference>
<dbReference type="GO" id="GO:0004493">
    <property type="term" value="F:methylmalonyl-CoA epimerase activity"/>
    <property type="evidence" value="ECO:0007669"/>
    <property type="project" value="TreeGrafter"/>
</dbReference>
<keyword evidence="1" id="KW-0479">Metal-binding</keyword>
<proteinExistence type="predicted"/>
<keyword evidence="3" id="KW-0560">Oxidoreductase</keyword>
<dbReference type="AlphaFoldDB" id="A0A6A5X961"/>
<keyword evidence="4" id="KW-1185">Reference proteome</keyword>
<evidence type="ECO:0000313" key="3">
    <source>
        <dbReference type="EMBL" id="KAF2009473.1"/>
    </source>
</evidence>
<gene>
    <name evidence="3" type="ORF">BU24DRAFT_414798</name>
</gene>
<dbReference type="EMBL" id="ML978078">
    <property type="protein sequence ID" value="KAF2009473.1"/>
    <property type="molecule type" value="Genomic_DNA"/>
</dbReference>
<dbReference type="Gene3D" id="3.10.180.10">
    <property type="entry name" value="2,3-Dihydroxybiphenyl 1,2-Dioxygenase, domain 1"/>
    <property type="match status" value="2"/>
</dbReference>
<accession>A0A6A5X961</accession>
<dbReference type="Proteomes" id="UP000799778">
    <property type="component" value="Unassembled WGS sequence"/>
</dbReference>
<dbReference type="PROSITE" id="PS51819">
    <property type="entry name" value="VOC"/>
    <property type="match status" value="1"/>
</dbReference>
<dbReference type="SUPFAM" id="SSF54593">
    <property type="entry name" value="Glyoxalase/Bleomycin resistance protein/Dihydroxybiphenyl dioxygenase"/>
    <property type="match status" value="1"/>
</dbReference>
<dbReference type="GeneID" id="54283644"/>
<keyword evidence="3" id="KW-0223">Dioxygenase</keyword>
<evidence type="ECO:0000259" key="2">
    <source>
        <dbReference type="PROSITE" id="PS51819"/>
    </source>
</evidence>
<dbReference type="PANTHER" id="PTHR43048:SF3">
    <property type="entry name" value="METHYLMALONYL-COA EPIMERASE, MITOCHONDRIAL"/>
    <property type="match status" value="1"/>
</dbReference>
<dbReference type="InterPro" id="IPR051785">
    <property type="entry name" value="MMCE/EMCE_epimerase"/>
</dbReference>
<dbReference type="PANTHER" id="PTHR43048">
    <property type="entry name" value="METHYLMALONYL-COA EPIMERASE"/>
    <property type="match status" value="1"/>
</dbReference>
<dbReference type="GO" id="GO:0046491">
    <property type="term" value="P:L-methylmalonyl-CoA metabolic process"/>
    <property type="evidence" value="ECO:0007669"/>
    <property type="project" value="TreeGrafter"/>
</dbReference>
<evidence type="ECO:0000313" key="4">
    <source>
        <dbReference type="Proteomes" id="UP000799778"/>
    </source>
</evidence>
<organism evidence="3 4">
    <name type="scientific">Aaosphaeria arxii CBS 175.79</name>
    <dbReference type="NCBI Taxonomy" id="1450172"/>
    <lineage>
        <taxon>Eukaryota</taxon>
        <taxon>Fungi</taxon>
        <taxon>Dikarya</taxon>
        <taxon>Ascomycota</taxon>
        <taxon>Pezizomycotina</taxon>
        <taxon>Dothideomycetes</taxon>
        <taxon>Pleosporomycetidae</taxon>
        <taxon>Pleosporales</taxon>
        <taxon>Pleosporales incertae sedis</taxon>
        <taxon>Aaosphaeria</taxon>
    </lineage>
</organism>
<feature type="domain" description="VOC" evidence="2">
    <location>
        <begin position="164"/>
        <end position="294"/>
    </location>
</feature>
<dbReference type="GO" id="GO:0051213">
    <property type="term" value="F:dioxygenase activity"/>
    <property type="evidence" value="ECO:0007669"/>
    <property type="project" value="UniProtKB-KW"/>
</dbReference>
<dbReference type="OrthoDB" id="3360610at2759"/>